<name>A0A133UA88_9EURY</name>
<protein>
    <submittedName>
        <fullName evidence="1">Uncharacterized protein</fullName>
    </submittedName>
</protein>
<sequence length="65" mass="7363">MIQNRPSLFLLYPLFLYNPRGLPFSHLLSLLCLVVEKQLFGLSGARFIVEGLFESFSNILFSGPT</sequence>
<reference evidence="1 2" key="1">
    <citation type="journal article" date="2016" name="Sci. Rep.">
        <title>Metabolic traits of an uncultured archaeal lineage -MSBL1- from brine pools of the Red Sea.</title>
        <authorList>
            <person name="Mwirichia R."/>
            <person name="Alam I."/>
            <person name="Rashid M."/>
            <person name="Vinu M."/>
            <person name="Ba-Alawi W."/>
            <person name="Anthony Kamau A."/>
            <person name="Kamanda Ngugi D."/>
            <person name="Goker M."/>
            <person name="Klenk H.P."/>
            <person name="Bajic V."/>
            <person name="Stingl U."/>
        </authorList>
    </citation>
    <scope>NUCLEOTIDE SEQUENCE [LARGE SCALE GENOMIC DNA]</scope>
    <source>
        <strain evidence="1">SCGC-AAA259A05</strain>
    </source>
</reference>
<gene>
    <name evidence="1" type="ORF">AKJ57_02565</name>
</gene>
<dbReference type="AlphaFoldDB" id="A0A133UA88"/>
<dbReference type="Proteomes" id="UP000070163">
    <property type="component" value="Unassembled WGS sequence"/>
</dbReference>
<evidence type="ECO:0000313" key="2">
    <source>
        <dbReference type="Proteomes" id="UP000070163"/>
    </source>
</evidence>
<comment type="caution">
    <text evidence="1">The sequence shown here is derived from an EMBL/GenBank/DDBJ whole genome shotgun (WGS) entry which is preliminary data.</text>
</comment>
<proteinExistence type="predicted"/>
<keyword evidence="2" id="KW-1185">Reference proteome</keyword>
<accession>A0A133UA88</accession>
<dbReference type="EMBL" id="LHXJ01000022">
    <property type="protein sequence ID" value="KXA91085.1"/>
    <property type="molecule type" value="Genomic_DNA"/>
</dbReference>
<organism evidence="1 2">
    <name type="scientific">candidate division MSBL1 archaeon SCGC-AAA259A05</name>
    <dbReference type="NCBI Taxonomy" id="1698259"/>
    <lineage>
        <taxon>Archaea</taxon>
        <taxon>Methanobacteriati</taxon>
        <taxon>Methanobacteriota</taxon>
        <taxon>candidate division MSBL1</taxon>
    </lineage>
</organism>
<evidence type="ECO:0000313" key="1">
    <source>
        <dbReference type="EMBL" id="KXA91085.1"/>
    </source>
</evidence>